<organism evidence="1 2">
    <name type="scientific">Candidatus Methanodesulfokora washburnensis</name>
    <dbReference type="NCBI Taxonomy" id="2478471"/>
    <lineage>
        <taxon>Archaea</taxon>
        <taxon>Thermoproteota</taxon>
        <taxon>Candidatus Korarchaeia</taxon>
        <taxon>Candidatus Korarchaeia incertae sedis</taxon>
        <taxon>Candidatus Methanodesulfokora</taxon>
    </lineage>
</organism>
<proteinExistence type="predicted"/>
<name>A0A429GS42_9CREN</name>
<dbReference type="AlphaFoldDB" id="A0A429GS42"/>
<dbReference type="RefSeq" id="WP_125670759.1">
    <property type="nucleotide sequence ID" value="NZ_RCOS01000061.1"/>
</dbReference>
<evidence type="ECO:0000313" key="1">
    <source>
        <dbReference type="EMBL" id="RSN76457.1"/>
    </source>
</evidence>
<accession>A0A429GS42</accession>
<evidence type="ECO:0000313" key="2">
    <source>
        <dbReference type="Proteomes" id="UP000277582"/>
    </source>
</evidence>
<protein>
    <submittedName>
        <fullName evidence="1">Uncharacterized protein</fullName>
    </submittedName>
</protein>
<reference evidence="1 2" key="1">
    <citation type="submission" date="2018-10" db="EMBL/GenBank/DDBJ databases">
        <title>Co-occurring genomic capacity for anaerobic methane metabolism and dissimilatory sulfite reduction discovered in the Korarchaeota.</title>
        <authorList>
            <person name="Mckay L.J."/>
            <person name="Dlakic M."/>
            <person name="Fields M.W."/>
            <person name="Delmont T.O."/>
            <person name="Eren A.M."/>
            <person name="Jay Z.J."/>
            <person name="Klingelsmith K.B."/>
            <person name="Rusch D.B."/>
            <person name="Inskeep W.P."/>
        </authorList>
    </citation>
    <scope>NUCLEOTIDE SEQUENCE [LARGE SCALE GENOMIC DNA]</scope>
    <source>
        <strain evidence="1 2">MDKW</strain>
    </source>
</reference>
<keyword evidence="2" id="KW-1185">Reference proteome</keyword>
<comment type="caution">
    <text evidence="1">The sequence shown here is derived from an EMBL/GenBank/DDBJ whole genome shotgun (WGS) entry which is preliminary data.</text>
</comment>
<dbReference type="Proteomes" id="UP000277582">
    <property type="component" value="Unassembled WGS sequence"/>
</dbReference>
<gene>
    <name evidence="1" type="ORF">D6D85_04055</name>
</gene>
<sequence length="62" mass="7389">MTVEVDIREIKEILSALNSKIDMLIENRETLSLMMLAERSLREFLEKEPDIYSIDDIKVRYQ</sequence>
<dbReference type="EMBL" id="RCOS01000061">
    <property type="protein sequence ID" value="RSN76457.1"/>
    <property type="molecule type" value="Genomic_DNA"/>
</dbReference>
<dbReference type="OrthoDB" id="147068at2157"/>